<dbReference type="EMBL" id="QFQP01000029">
    <property type="protein sequence ID" value="PZR07702.1"/>
    <property type="molecule type" value="Genomic_DNA"/>
</dbReference>
<reference evidence="12 13" key="1">
    <citation type="submission" date="2017-08" db="EMBL/GenBank/DDBJ databases">
        <title>Infants hospitalized years apart are colonized by the same room-sourced microbial strains.</title>
        <authorList>
            <person name="Brooks B."/>
            <person name="Olm M.R."/>
            <person name="Firek B.A."/>
            <person name="Baker R."/>
            <person name="Thomas B.C."/>
            <person name="Morowitz M.J."/>
            <person name="Banfield J.F."/>
        </authorList>
    </citation>
    <scope>NUCLEOTIDE SEQUENCE [LARGE SCALE GENOMIC DNA]</scope>
    <source>
        <strain evidence="12">S2_003_000_R2_14</strain>
    </source>
</reference>
<dbReference type="PIRSF" id="PIRSF002869">
    <property type="entry name" value="MviN"/>
    <property type="match status" value="1"/>
</dbReference>
<keyword evidence="6 10" id="KW-1133">Transmembrane helix</keyword>
<feature type="transmembrane region" description="Helical" evidence="10">
    <location>
        <begin position="506"/>
        <end position="529"/>
    </location>
</feature>
<comment type="pathway">
    <text evidence="10">Cell wall biogenesis; peptidoglycan biosynthesis.</text>
</comment>
<proteinExistence type="inferred from homology"/>
<dbReference type="NCBIfam" id="TIGR01695">
    <property type="entry name" value="murJ_mviN"/>
    <property type="match status" value="1"/>
</dbReference>
<keyword evidence="7 10" id="KW-0472">Membrane</keyword>
<evidence type="ECO:0000256" key="7">
    <source>
        <dbReference type="ARBA" id="ARBA00023136"/>
    </source>
</evidence>
<evidence type="ECO:0000256" key="1">
    <source>
        <dbReference type="ARBA" id="ARBA00004651"/>
    </source>
</evidence>
<dbReference type="GO" id="GO:0015648">
    <property type="term" value="F:lipid-linked peptidoglycan transporter activity"/>
    <property type="evidence" value="ECO:0007669"/>
    <property type="project" value="UniProtKB-UniRule"/>
</dbReference>
<evidence type="ECO:0000256" key="10">
    <source>
        <dbReference type="HAMAP-Rule" id="MF_02078"/>
    </source>
</evidence>
<feature type="transmembrane region" description="Helical" evidence="10">
    <location>
        <begin position="192"/>
        <end position="213"/>
    </location>
</feature>
<name>A0A2W5SY33_9BACT</name>
<organism evidence="12 13">
    <name type="scientific">Archangium gephyra</name>
    <dbReference type="NCBI Taxonomy" id="48"/>
    <lineage>
        <taxon>Bacteria</taxon>
        <taxon>Pseudomonadati</taxon>
        <taxon>Myxococcota</taxon>
        <taxon>Myxococcia</taxon>
        <taxon>Myxococcales</taxon>
        <taxon>Cystobacterineae</taxon>
        <taxon>Archangiaceae</taxon>
        <taxon>Archangium</taxon>
    </lineage>
</organism>
<evidence type="ECO:0000256" key="3">
    <source>
        <dbReference type="ARBA" id="ARBA00022692"/>
    </source>
</evidence>
<keyword evidence="3 10" id="KW-0812">Transmembrane</keyword>
<dbReference type="GO" id="GO:0034204">
    <property type="term" value="P:lipid translocation"/>
    <property type="evidence" value="ECO:0007669"/>
    <property type="project" value="TreeGrafter"/>
</dbReference>
<dbReference type="AlphaFoldDB" id="A0A2W5SY33"/>
<evidence type="ECO:0000256" key="5">
    <source>
        <dbReference type="ARBA" id="ARBA00022984"/>
    </source>
</evidence>
<feature type="transmembrane region" description="Helical" evidence="10">
    <location>
        <begin position="161"/>
        <end position="180"/>
    </location>
</feature>
<comment type="subcellular location">
    <subcellularLocation>
        <location evidence="1 10">Cell membrane</location>
        <topology evidence="1 10">Multi-pass membrane protein</topology>
    </subcellularLocation>
</comment>
<dbReference type="Proteomes" id="UP000249061">
    <property type="component" value="Unassembled WGS sequence"/>
</dbReference>
<comment type="similarity">
    <text evidence="9 10 11">Belongs to the MurJ/MviN family.</text>
</comment>
<keyword evidence="10 11" id="KW-0961">Cell wall biogenesis/degradation</keyword>
<evidence type="ECO:0000256" key="9">
    <source>
        <dbReference type="ARBA" id="ARBA00061532"/>
    </source>
</evidence>
<feature type="transmembrane region" description="Helical" evidence="10">
    <location>
        <begin position="463"/>
        <end position="486"/>
    </location>
</feature>
<feature type="transmembrane region" description="Helical" evidence="10">
    <location>
        <begin position="356"/>
        <end position="377"/>
    </location>
</feature>
<dbReference type="PANTHER" id="PTHR47019">
    <property type="entry name" value="LIPID II FLIPPASE MURJ"/>
    <property type="match status" value="1"/>
</dbReference>
<dbReference type="PANTHER" id="PTHR47019:SF1">
    <property type="entry name" value="LIPID II FLIPPASE MURJ"/>
    <property type="match status" value="1"/>
</dbReference>
<dbReference type="HAMAP" id="MF_02078">
    <property type="entry name" value="MurJ_MviN"/>
    <property type="match status" value="1"/>
</dbReference>
<evidence type="ECO:0000313" key="12">
    <source>
        <dbReference type="EMBL" id="PZR07702.1"/>
    </source>
</evidence>
<protein>
    <recommendedName>
        <fullName evidence="10">Probable lipid II flippase MurJ</fullName>
    </recommendedName>
</protein>
<evidence type="ECO:0000256" key="8">
    <source>
        <dbReference type="ARBA" id="ARBA00060041"/>
    </source>
</evidence>
<dbReference type="GO" id="GO:0009252">
    <property type="term" value="P:peptidoglycan biosynthetic process"/>
    <property type="evidence" value="ECO:0007669"/>
    <property type="project" value="UniProtKB-UniRule"/>
</dbReference>
<evidence type="ECO:0000256" key="6">
    <source>
        <dbReference type="ARBA" id="ARBA00022989"/>
    </source>
</evidence>
<dbReference type="CDD" id="cd13123">
    <property type="entry name" value="MATE_MurJ_like"/>
    <property type="match status" value="1"/>
</dbReference>
<dbReference type="GO" id="GO:0008360">
    <property type="term" value="P:regulation of cell shape"/>
    <property type="evidence" value="ECO:0007669"/>
    <property type="project" value="UniProtKB-UniRule"/>
</dbReference>
<feature type="transmembrane region" description="Helical" evidence="10">
    <location>
        <begin position="421"/>
        <end position="442"/>
    </location>
</feature>
<keyword evidence="5 10" id="KW-0573">Peptidoglycan synthesis</keyword>
<dbReference type="InterPro" id="IPR004268">
    <property type="entry name" value="MurJ"/>
</dbReference>
<dbReference type="Pfam" id="PF03023">
    <property type="entry name" value="MurJ"/>
    <property type="match status" value="1"/>
</dbReference>
<dbReference type="GO" id="GO:0071555">
    <property type="term" value="P:cell wall organization"/>
    <property type="evidence" value="ECO:0007669"/>
    <property type="project" value="UniProtKB-UniRule"/>
</dbReference>
<comment type="function">
    <text evidence="8 10 11">Involved in peptidoglycan biosynthesis. Transports lipid-linked peptidoglycan precursors from the inner to the outer leaflet of the cytoplasmic membrane.</text>
</comment>
<evidence type="ECO:0000313" key="13">
    <source>
        <dbReference type="Proteomes" id="UP000249061"/>
    </source>
</evidence>
<accession>A0A2W5SY33</accession>
<dbReference type="PRINTS" id="PR01806">
    <property type="entry name" value="VIRFACTRMVIN"/>
</dbReference>
<dbReference type="GO" id="GO:0005886">
    <property type="term" value="C:plasma membrane"/>
    <property type="evidence" value="ECO:0007669"/>
    <property type="project" value="UniProtKB-SubCell"/>
</dbReference>
<gene>
    <name evidence="12" type="primary">mviN</name>
    <name evidence="10" type="synonym">murJ</name>
    <name evidence="12" type="ORF">DI536_26710</name>
</gene>
<feature type="transmembrane region" description="Helical" evidence="10">
    <location>
        <begin position="389"/>
        <end position="409"/>
    </location>
</feature>
<dbReference type="UniPathway" id="UPA00219"/>
<comment type="caution">
    <text evidence="10">Lacks conserved residue(s) required for the propagation of feature annotation.</text>
</comment>
<evidence type="ECO:0000256" key="4">
    <source>
        <dbReference type="ARBA" id="ARBA00022960"/>
    </source>
</evidence>
<comment type="caution">
    <text evidence="12">The sequence shown here is derived from an EMBL/GenBank/DDBJ whole genome shotgun (WGS) entry which is preliminary data.</text>
</comment>
<sequence length="543" mass="57263">MSPPPQKSGRSAALVAAGILLSRLVGLVRQKLFAHFLGNGLEAAAFSAATRIPNVLQNLLGEGVLSASLIPVYAGLRARGDEAGARKVAGAVFGLLSLLVSGMVVLGVLGAPWLVDLIAPGYEGHSRELTVTLVRLIFPGTGVLVLSAWCLGILNSHKKFFLSYAAPVVWNGCIIAALLVSRGQTQDTIVTWAAWGTVLGSAAQFLVQLPSVIRLLGSFSPKPSLDGEHVRQVVKGFAPAVMARGVVQVSSWVDMAYASLISERAVAALTYAQTIALLPVSLFGMAISAAELPEMSADAEKSKEERVDAIQKRLKGGLERMAFFVVPSAVAFLLFGDLIAAALLESGRFTADDSRFTWYLLMGSGVALSAQTSGRLYSSAFYALKDTKTPLKFAAIRVTLGIALGFWAVRILPGQLGLPQHLGAVFITVTTGVTAWVELTLLRRGLSRELGALPSARAQLAKVWPAALIAGAVTLAIKFALGQHFGTVNLTEFGGAYLAPVALPRIPTSLALLALFGGLYGVACIVFRVPQAQAIVGRVMKRR</sequence>
<evidence type="ECO:0000256" key="11">
    <source>
        <dbReference type="PIRNR" id="PIRNR002869"/>
    </source>
</evidence>
<feature type="transmembrane region" description="Helical" evidence="10">
    <location>
        <begin position="133"/>
        <end position="154"/>
    </location>
</feature>
<evidence type="ECO:0000256" key="2">
    <source>
        <dbReference type="ARBA" id="ARBA00022475"/>
    </source>
</evidence>
<feature type="transmembrane region" description="Helical" evidence="10">
    <location>
        <begin position="88"/>
        <end position="113"/>
    </location>
</feature>
<keyword evidence="4 10" id="KW-0133">Cell shape</keyword>
<feature type="transmembrane region" description="Helical" evidence="10">
    <location>
        <begin position="321"/>
        <end position="344"/>
    </location>
</feature>
<keyword evidence="2 10" id="KW-1003">Cell membrane</keyword>
<dbReference type="InterPro" id="IPR051050">
    <property type="entry name" value="Lipid_II_flippase_MurJ/MviN"/>
</dbReference>
<keyword evidence="10 11" id="KW-0813">Transport</keyword>